<keyword evidence="3" id="KW-1185">Reference proteome</keyword>
<protein>
    <submittedName>
        <fullName evidence="2">Nuclear transport factor 2 family protein</fullName>
    </submittedName>
</protein>
<dbReference type="SUPFAM" id="SSF54427">
    <property type="entry name" value="NTF2-like"/>
    <property type="match status" value="1"/>
</dbReference>
<reference evidence="2 3" key="1">
    <citation type="submission" date="2020-04" db="EMBL/GenBank/DDBJ databases">
        <authorList>
            <person name="Yoon J."/>
        </authorList>
    </citation>
    <scope>NUCLEOTIDE SEQUENCE [LARGE SCALE GENOMIC DNA]</scope>
    <source>
        <strain evidence="2 3">KMU-166</strain>
    </source>
</reference>
<dbReference type="InterPro" id="IPR037401">
    <property type="entry name" value="SnoaL-like"/>
</dbReference>
<dbReference type="Gene3D" id="3.10.450.50">
    <property type="match status" value="1"/>
</dbReference>
<dbReference type="Pfam" id="PF13577">
    <property type="entry name" value="SnoaL_4"/>
    <property type="match status" value="1"/>
</dbReference>
<comment type="caution">
    <text evidence="2">The sequence shown here is derived from an EMBL/GenBank/DDBJ whole genome shotgun (WGS) entry which is preliminary data.</text>
</comment>
<name>A0ABX1G9Z3_9GAMM</name>
<dbReference type="RefSeq" id="WP_168448528.1">
    <property type="nucleotide sequence ID" value="NZ_JAAWWK010000001.1"/>
</dbReference>
<dbReference type="InterPro" id="IPR032710">
    <property type="entry name" value="NTF2-like_dom_sf"/>
</dbReference>
<gene>
    <name evidence="2" type="ORF">HCU74_00980</name>
</gene>
<sequence>MNQQQLVATVTELADRQAILDCMHLYCRGVDRLDRELLVSVYHPDAIDDHGMFVGDREAFANWAINHHTTYQHSTQHIVTNHTCELDGDTAHTETYWMFAAMNKHGAPLSLGGGRYIDRLEKRDGQWGIVTRKCLIDWSGAPGEVPMPREALDAFLGTGIPRRDKLDPSYERPLAVDPKRIGLRFPDSIDG</sequence>
<organism evidence="2 3">
    <name type="scientific">Spongiibacter thalassae</name>
    <dbReference type="NCBI Taxonomy" id="2721624"/>
    <lineage>
        <taxon>Bacteria</taxon>
        <taxon>Pseudomonadati</taxon>
        <taxon>Pseudomonadota</taxon>
        <taxon>Gammaproteobacteria</taxon>
        <taxon>Cellvibrionales</taxon>
        <taxon>Spongiibacteraceae</taxon>
        <taxon>Spongiibacter</taxon>
    </lineage>
</organism>
<evidence type="ECO:0000313" key="3">
    <source>
        <dbReference type="Proteomes" id="UP000765845"/>
    </source>
</evidence>
<dbReference type="EMBL" id="JAAWWK010000001">
    <property type="protein sequence ID" value="NKI15980.1"/>
    <property type="molecule type" value="Genomic_DNA"/>
</dbReference>
<accession>A0ABX1G9Z3</accession>
<evidence type="ECO:0000259" key="1">
    <source>
        <dbReference type="Pfam" id="PF13577"/>
    </source>
</evidence>
<feature type="domain" description="SnoaL-like" evidence="1">
    <location>
        <begin position="12"/>
        <end position="133"/>
    </location>
</feature>
<dbReference type="Proteomes" id="UP000765845">
    <property type="component" value="Unassembled WGS sequence"/>
</dbReference>
<evidence type="ECO:0000313" key="2">
    <source>
        <dbReference type="EMBL" id="NKI15980.1"/>
    </source>
</evidence>
<proteinExistence type="predicted"/>
<dbReference type="CDD" id="cd00531">
    <property type="entry name" value="NTF2_like"/>
    <property type="match status" value="1"/>
</dbReference>